<feature type="transmembrane region" description="Helical" evidence="2">
    <location>
        <begin position="59"/>
        <end position="81"/>
    </location>
</feature>
<accession>A0A2B4SKW0</accession>
<dbReference type="Gene3D" id="2.70.130.10">
    <property type="entry name" value="Mannose-6-phosphate receptor binding domain"/>
    <property type="match status" value="1"/>
</dbReference>
<keyword evidence="4" id="KW-1185">Reference proteome</keyword>
<keyword evidence="2" id="KW-0472">Membrane</keyword>
<dbReference type="Proteomes" id="UP000225706">
    <property type="component" value="Unassembled WGS sequence"/>
</dbReference>
<dbReference type="SUPFAM" id="SSF50911">
    <property type="entry name" value="Mannose 6-phosphate receptor domain"/>
    <property type="match status" value="1"/>
</dbReference>
<dbReference type="OrthoDB" id="10021587at2759"/>
<dbReference type="PANTHER" id="PTHR15071">
    <property type="entry name" value="MANNOSE-6-PHOSPHATE RECEPTOR FAMILY MEMBER"/>
    <property type="match status" value="1"/>
</dbReference>
<dbReference type="GO" id="GO:0005802">
    <property type="term" value="C:trans-Golgi network"/>
    <property type="evidence" value="ECO:0007669"/>
    <property type="project" value="TreeGrafter"/>
</dbReference>
<feature type="region of interest" description="Disordered" evidence="1">
    <location>
        <begin position="470"/>
        <end position="492"/>
    </location>
</feature>
<feature type="compositionally biased region" description="Low complexity" evidence="1">
    <location>
        <begin position="368"/>
        <end position="377"/>
    </location>
</feature>
<proteinExistence type="predicted"/>
<organism evidence="3 4">
    <name type="scientific">Stylophora pistillata</name>
    <name type="common">Smooth cauliflower coral</name>
    <dbReference type="NCBI Taxonomy" id="50429"/>
    <lineage>
        <taxon>Eukaryota</taxon>
        <taxon>Metazoa</taxon>
        <taxon>Cnidaria</taxon>
        <taxon>Anthozoa</taxon>
        <taxon>Hexacorallia</taxon>
        <taxon>Scleractinia</taxon>
        <taxon>Astrocoeniina</taxon>
        <taxon>Pocilloporidae</taxon>
        <taxon>Stylophora</taxon>
    </lineage>
</organism>
<evidence type="ECO:0000256" key="2">
    <source>
        <dbReference type="SAM" id="Phobius"/>
    </source>
</evidence>
<evidence type="ECO:0000313" key="4">
    <source>
        <dbReference type="Proteomes" id="UP000225706"/>
    </source>
</evidence>
<dbReference type="AlphaFoldDB" id="A0A2B4SKW0"/>
<dbReference type="InterPro" id="IPR009011">
    <property type="entry name" value="Man6P_isomerase_rcpt-bd_dom_sf"/>
</dbReference>
<keyword evidence="2" id="KW-1133">Transmembrane helix</keyword>
<sequence>MKIFTIKTRCACPDQCWPPEPEPSTPTSVVPRLTTVIPTRTSNSTIPSPKDSKSFNWKLYILIRRLAVILVLMICCCWCLWRDIAAVKEALRYRRCHCCGKYQEPLTEVDSGEVGNKEEAKLIKTNREIRLLNTRILKEKRNWSSQFKRKTWETRLKLLEKILFLLWAKMQNKYLLPLFVLSWLNGCVAQKIQTINNCTCQTSDGSFYSLWPFRGTEKPYFTAVPGNKYPNWRYAYNPCTSLTFGQDDPDPKTICHDIGICKYPKEEKPREYHQVGVQTGVSCALNAGQIELVYNTKDKAIESSIHSKVQLICDETASIPDFEPKDEDNYIFTIVSKCACPNQCWPESKTTKAPPTPSVVPGPTKVITTTTSNSTEPSSEDSKVLKWKLYILLSGLTVVLLLCFICLWWRVAAVREALRCRYYHCCGENVEPDHEYINNLKKIGKTKLIKNKNINKTKYKAVEDIKGEDKLDNPVQEGDVGDKTQVVKKDNV</sequence>
<feature type="region of interest" description="Disordered" evidence="1">
    <location>
        <begin position="351"/>
        <end position="377"/>
    </location>
</feature>
<evidence type="ECO:0000256" key="1">
    <source>
        <dbReference type="SAM" id="MobiDB-lite"/>
    </source>
</evidence>
<comment type="caution">
    <text evidence="3">The sequence shown here is derived from an EMBL/GenBank/DDBJ whole genome shotgun (WGS) entry which is preliminary data.</text>
</comment>
<gene>
    <name evidence="3" type="ORF">AWC38_SpisGene6083</name>
</gene>
<feature type="compositionally biased region" description="Basic and acidic residues" evidence="1">
    <location>
        <begin position="480"/>
        <end position="492"/>
    </location>
</feature>
<feature type="transmembrane region" description="Helical" evidence="2">
    <location>
        <begin position="389"/>
        <end position="411"/>
    </location>
</feature>
<name>A0A2B4SKW0_STYPI</name>
<keyword evidence="2" id="KW-0812">Transmembrane</keyword>
<reference evidence="4" key="1">
    <citation type="journal article" date="2017" name="bioRxiv">
        <title>Comparative analysis of the genomes of Stylophora pistillata and Acropora digitifera provides evidence for extensive differences between species of corals.</title>
        <authorList>
            <person name="Voolstra C.R."/>
            <person name="Li Y."/>
            <person name="Liew Y.J."/>
            <person name="Baumgarten S."/>
            <person name="Zoccola D."/>
            <person name="Flot J.-F."/>
            <person name="Tambutte S."/>
            <person name="Allemand D."/>
            <person name="Aranda M."/>
        </authorList>
    </citation>
    <scope>NUCLEOTIDE SEQUENCE [LARGE SCALE GENOMIC DNA]</scope>
</reference>
<dbReference type="PANTHER" id="PTHR15071:SF0">
    <property type="entry name" value="MANNOSE 6-PHOSPHATE RECEPTOR-LIKE PROTEIN 1"/>
    <property type="match status" value="1"/>
</dbReference>
<protein>
    <submittedName>
        <fullName evidence="3">Uncharacterized protein</fullName>
    </submittedName>
</protein>
<dbReference type="GO" id="GO:0000139">
    <property type="term" value="C:Golgi membrane"/>
    <property type="evidence" value="ECO:0007669"/>
    <property type="project" value="UniProtKB-SubCell"/>
</dbReference>
<dbReference type="EMBL" id="LSMT01000070">
    <property type="protein sequence ID" value="PFX29167.1"/>
    <property type="molecule type" value="Genomic_DNA"/>
</dbReference>
<evidence type="ECO:0000313" key="3">
    <source>
        <dbReference type="EMBL" id="PFX29167.1"/>
    </source>
</evidence>